<keyword evidence="2" id="KW-0723">Serine/threonine-protein kinase</keyword>
<dbReference type="GO" id="GO:0016020">
    <property type="term" value="C:membrane"/>
    <property type="evidence" value="ECO:0007669"/>
    <property type="project" value="UniProtKB-SubCell"/>
</dbReference>
<accession>A0AA86W2Z0</accession>
<evidence type="ECO:0000256" key="2">
    <source>
        <dbReference type="ARBA" id="ARBA00022527"/>
    </source>
</evidence>
<evidence type="ECO:0000256" key="5">
    <source>
        <dbReference type="ARBA" id="ARBA00022989"/>
    </source>
</evidence>
<protein>
    <recommendedName>
        <fullName evidence="8">Protein kinase domain-containing protein</fullName>
    </recommendedName>
</protein>
<organism evidence="9 10">
    <name type="scientific">Sphenostylis stenocarpa</name>
    <dbReference type="NCBI Taxonomy" id="92480"/>
    <lineage>
        <taxon>Eukaryota</taxon>
        <taxon>Viridiplantae</taxon>
        <taxon>Streptophyta</taxon>
        <taxon>Embryophyta</taxon>
        <taxon>Tracheophyta</taxon>
        <taxon>Spermatophyta</taxon>
        <taxon>Magnoliopsida</taxon>
        <taxon>eudicotyledons</taxon>
        <taxon>Gunneridae</taxon>
        <taxon>Pentapetalae</taxon>
        <taxon>rosids</taxon>
        <taxon>fabids</taxon>
        <taxon>Fabales</taxon>
        <taxon>Fabaceae</taxon>
        <taxon>Papilionoideae</taxon>
        <taxon>50 kb inversion clade</taxon>
        <taxon>NPAAA clade</taxon>
        <taxon>indigoferoid/millettioid clade</taxon>
        <taxon>Phaseoleae</taxon>
        <taxon>Sphenostylis</taxon>
    </lineage>
</organism>
<keyword evidence="6" id="KW-0472">Membrane</keyword>
<dbReference type="AlphaFoldDB" id="A0AA86W2Z0"/>
<dbReference type="PANTHER" id="PTHR27009">
    <property type="entry name" value="RUST RESISTANCE KINASE LR10-RELATED"/>
    <property type="match status" value="1"/>
</dbReference>
<keyword evidence="4" id="KW-0732">Signal</keyword>
<evidence type="ECO:0000313" key="10">
    <source>
        <dbReference type="Proteomes" id="UP001189624"/>
    </source>
</evidence>
<dbReference type="PROSITE" id="PS50011">
    <property type="entry name" value="PROTEIN_KINASE_DOM"/>
    <property type="match status" value="1"/>
</dbReference>
<keyword evidence="10" id="KW-1185">Reference proteome</keyword>
<proteinExistence type="predicted"/>
<dbReference type="Proteomes" id="UP001189624">
    <property type="component" value="Chromosome 10"/>
</dbReference>
<gene>
    <name evidence="9" type="ORF">AYBTSS11_LOCUS29665</name>
</gene>
<dbReference type="InterPro" id="IPR045874">
    <property type="entry name" value="LRK10/LRL21-25-like"/>
</dbReference>
<dbReference type="Gene3D" id="1.10.510.10">
    <property type="entry name" value="Transferase(Phosphotransferase) domain 1"/>
    <property type="match status" value="1"/>
</dbReference>
<keyword evidence="5" id="KW-1133">Transmembrane helix</keyword>
<dbReference type="InterPro" id="IPR000719">
    <property type="entry name" value="Prot_kinase_dom"/>
</dbReference>
<evidence type="ECO:0000256" key="7">
    <source>
        <dbReference type="ARBA" id="ARBA00023180"/>
    </source>
</evidence>
<evidence type="ECO:0000256" key="1">
    <source>
        <dbReference type="ARBA" id="ARBA00004479"/>
    </source>
</evidence>
<reference evidence="9" key="1">
    <citation type="submission" date="2023-10" db="EMBL/GenBank/DDBJ databases">
        <authorList>
            <person name="Domelevo Entfellner J.-B."/>
        </authorList>
    </citation>
    <scope>NUCLEOTIDE SEQUENCE</scope>
</reference>
<evidence type="ECO:0000256" key="6">
    <source>
        <dbReference type="ARBA" id="ARBA00023136"/>
    </source>
</evidence>
<dbReference type="GO" id="GO:0005524">
    <property type="term" value="F:ATP binding"/>
    <property type="evidence" value="ECO:0007669"/>
    <property type="project" value="InterPro"/>
</dbReference>
<dbReference type="SUPFAM" id="SSF56112">
    <property type="entry name" value="Protein kinase-like (PK-like)"/>
    <property type="match status" value="1"/>
</dbReference>
<evidence type="ECO:0000256" key="4">
    <source>
        <dbReference type="ARBA" id="ARBA00022729"/>
    </source>
</evidence>
<evidence type="ECO:0000313" key="9">
    <source>
        <dbReference type="EMBL" id="CAJ1977499.1"/>
    </source>
</evidence>
<keyword evidence="2" id="KW-0808">Transferase</keyword>
<name>A0AA86W2Z0_9FABA</name>
<dbReference type="InterPro" id="IPR011009">
    <property type="entry name" value="Kinase-like_dom_sf"/>
</dbReference>
<keyword evidence="7" id="KW-0325">Glycoprotein</keyword>
<keyword evidence="3" id="KW-0812">Transmembrane</keyword>
<evidence type="ECO:0000259" key="8">
    <source>
        <dbReference type="PROSITE" id="PS50011"/>
    </source>
</evidence>
<evidence type="ECO:0000256" key="3">
    <source>
        <dbReference type="ARBA" id="ARBA00022692"/>
    </source>
</evidence>
<feature type="domain" description="Protein kinase" evidence="8">
    <location>
        <begin position="1"/>
        <end position="207"/>
    </location>
</feature>
<dbReference type="GO" id="GO:0004674">
    <property type="term" value="F:protein serine/threonine kinase activity"/>
    <property type="evidence" value="ECO:0007669"/>
    <property type="project" value="UniProtKB-KW"/>
</dbReference>
<dbReference type="Gramene" id="rna-AYBTSS11_LOCUS29665">
    <property type="protein sequence ID" value="CAJ1977499.1"/>
    <property type="gene ID" value="gene-AYBTSS11_LOCUS29665"/>
</dbReference>
<comment type="subcellular location">
    <subcellularLocation>
        <location evidence="1">Membrane</location>
        <topology evidence="1">Single-pass type I membrane protein</topology>
    </subcellularLocation>
</comment>
<dbReference type="EMBL" id="OY731407">
    <property type="protein sequence ID" value="CAJ1977499.1"/>
    <property type="molecule type" value="Genomic_DNA"/>
</dbReference>
<sequence>MQTVHHLSTVDLLASFSFFSQPHCGVLALRGCQEHDPSAPNTVQLTTTTSTWYTVHWVEPRTIIIQVAHLFNTMFHDSAGNTRIAYNPSLSIFISKGKFYCAKGGRSWVVKNLNMILAVGPGSKGALVYEFMSKGFEENAQLTESMVSIFGARGTAGYIAPEVFSRNFGVVSHKSDVYSYGMMILEMIGGRKNFKDEVDPSSENILS</sequence>
<keyword evidence="2" id="KW-0418">Kinase</keyword>